<name>A0ABM4CHD8_HYDVU</name>
<feature type="compositionally biased region" description="Basic residues" evidence="2">
    <location>
        <begin position="62"/>
        <end position="77"/>
    </location>
</feature>
<dbReference type="InterPro" id="IPR040248">
    <property type="entry name" value="RRBP1"/>
</dbReference>
<evidence type="ECO:0000313" key="5">
    <source>
        <dbReference type="RefSeq" id="XP_065661140.1"/>
    </source>
</evidence>
<feature type="region of interest" description="Disordered" evidence="2">
    <location>
        <begin position="54"/>
        <end position="227"/>
    </location>
</feature>
<organism evidence="4 5">
    <name type="scientific">Hydra vulgaris</name>
    <name type="common">Hydra</name>
    <name type="synonym">Hydra attenuata</name>
    <dbReference type="NCBI Taxonomy" id="6087"/>
    <lineage>
        <taxon>Eukaryota</taxon>
        <taxon>Metazoa</taxon>
        <taxon>Cnidaria</taxon>
        <taxon>Hydrozoa</taxon>
        <taxon>Hydroidolina</taxon>
        <taxon>Anthoathecata</taxon>
        <taxon>Aplanulata</taxon>
        <taxon>Hydridae</taxon>
        <taxon>Hydra</taxon>
    </lineage>
</organism>
<dbReference type="PANTHER" id="PTHR18939:SF4">
    <property type="entry name" value="RIBOSOME-BINDING PROTEIN 1"/>
    <property type="match status" value="1"/>
</dbReference>
<proteinExistence type="predicted"/>
<dbReference type="GeneID" id="100213354"/>
<feature type="coiled-coil region" evidence="1">
    <location>
        <begin position="997"/>
        <end position="1241"/>
    </location>
</feature>
<keyword evidence="1" id="KW-0175">Coiled coil</keyword>
<feature type="coiled-coil region" evidence="1">
    <location>
        <begin position="350"/>
        <end position="488"/>
    </location>
</feature>
<evidence type="ECO:0000256" key="3">
    <source>
        <dbReference type="SAM" id="Phobius"/>
    </source>
</evidence>
<keyword evidence="3" id="KW-0812">Transmembrane</keyword>
<evidence type="ECO:0000256" key="1">
    <source>
        <dbReference type="SAM" id="Coils"/>
    </source>
</evidence>
<feature type="coiled-coil region" evidence="1">
    <location>
        <begin position="591"/>
        <end position="838"/>
    </location>
</feature>
<evidence type="ECO:0000313" key="4">
    <source>
        <dbReference type="Proteomes" id="UP001652625"/>
    </source>
</evidence>
<feature type="compositionally biased region" description="Acidic residues" evidence="2">
    <location>
        <begin position="83"/>
        <end position="96"/>
    </location>
</feature>
<dbReference type="PANTHER" id="PTHR18939">
    <property type="entry name" value="RIBOSOME BINDING PROTEIN-1"/>
    <property type="match status" value="1"/>
</dbReference>
<evidence type="ECO:0000256" key="2">
    <source>
        <dbReference type="SAM" id="MobiDB-lite"/>
    </source>
</evidence>
<keyword evidence="3" id="KW-1133">Transmembrane helix</keyword>
<reference evidence="5" key="1">
    <citation type="submission" date="2025-08" db="UniProtKB">
        <authorList>
            <consortium name="RefSeq"/>
        </authorList>
    </citation>
    <scope>IDENTIFICATION</scope>
</reference>
<feature type="region of interest" description="Disordered" evidence="2">
    <location>
        <begin position="264"/>
        <end position="300"/>
    </location>
</feature>
<feature type="compositionally biased region" description="Polar residues" evidence="2">
    <location>
        <begin position="265"/>
        <end position="281"/>
    </location>
</feature>
<gene>
    <name evidence="5" type="primary">LOC100213354</name>
</gene>
<feature type="coiled-coil region" evidence="1">
    <location>
        <begin position="882"/>
        <end position="916"/>
    </location>
</feature>
<dbReference type="Proteomes" id="UP001652625">
    <property type="component" value="Chromosome 09"/>
</dbReference>
<dbReference type="RefSeq" id="XP_065661140.1">
    <property type="nucleotide sequence ID" value="XM_065805068.1"/>
</dbReference>
<keyword evidence="4" id="KW-1185">Reference proteome</keyword>
<feature type="compositionally biased region" description="Basic and acidic residues" evidence="2">
    <location>
        <begin position="205"/>
        <end position="227"/>
    </location>
</feature>
<keyword evidence="3" id="KW-0472">Membrane</keyword>
<sequence>MSVLTEDANGVVAIVAVIVLAIASLVGLVLFVNKEETFEDVVAAQKKEQEALLNSLQGGKSGKSHKKWSKLKSKKANKKEGEEHDGDSGVDDEEPSSESIAAPNTPVEQELPKSKHLITSVEHDLPKSKHSVTSVEQELPKSKHLITSVEQELPKSKHSVTSVEQELPKNKHSIASVEQELPKSKSTKRKPKASEKPIKQLQDSLDDKKKEKVDEKKKLEEKKPKSKEVFVEEIISQSVVIPDVEYEVNSEEILAPILNDKETFSSETNVVPSKNENTQLKKSNKSKTNRNPTSSVDSLKDSELNSDKLIKVIESHPLNPLEVQQIIDILLAKQNELEQWKKPHQKVDPVEQLRKDLNECELKLMEERKITQSTVLKNKELKIELQQQKQAIQSQANEKLKQQAMEHDLIRKKMEEKYISEMQRMQLQIKQMQELIDSTSQSDYHQMKEEINHLKNAALRAQQLTEDNKALMNELNQLHQNNKKCRADFDNAIIQLKQSEQHQKAMHDRIVFYESEIKVTQQSMKETEKSLSQRIQEANNELMKGEAYKQRLILELDQSKKFNESIIVEKESIQKNSLSLSDELRKHQSKLSDAESKLVETMKIVERLNHENNSDDSFHVKLSKADHSLNNLENALQRVLDLEKELAENNQSKVENKLAELNQLKANLSEAEKKINDLNNLNAKLVEAENKLNEANQLQLKLSEMENKLAEAEKSRLLMESQLTAESNVNTPNEIKKYQDELTAVHEKMQQLITSANEQQTSSNEVTELNKKIVELEREIVELKNLLVNNPKLEEELKEIKEINKKKEEILIDIKAKNNELREKNWKAMDALGKYEEESKKKISKIEQSLKKSLKKLHPNVNIPSLDDNIEDFFSNYEKSYFENSQSEHTETIEELKQARTENKSLVQQLSDLKMMQNEGNEDYQKCKSENVHLRNVLAETETMLSRLQESVDSEVGKWQKIVDLKDVELNEMQVKFKTMEENNKTPQLQLQFNDVNIQLDLQKKEVKKLCEELEQEKKELVKLQEILNHEKKEVLKSHEELDHEKKQVVKLHEELNHEKKVIIKLNEELDHEKKEVINLHEELDREKKEVVRSHEELKAVQNKLEISSKAGEHELQLNEANVQLEHEKKEVIKLQEQLNLEKKEVVKLHEELNTATQKLEVSAKATNELEEKLKSHVSKENTSELDELNTKLKKTISERDLLIREFKALKEKYSQQEKDVSKLETDIKSLKDQHAAELKKLQDQVVVLTGSASSKGKGDKEKDVLIGKLYLEIQNLKEDLQDARDQVIVDMEPAGSEDLHKQVDTLAVELQSEKKSKLELSMKLEDLERSFQGEQSDKEKLLVVESKLKAAEARIKEFEAVQEKQVEKQIADAMKHEVNDVRKPL</sequence>
<feature type="transmembrane region" description="Helical" evidence="3">
    <location>
        <begin position="12"/>
        <end position="32"/>
    </location>
</feature>
<accession>A0ABM4CHD8</accession>
<feature type="coiled-coil region" evidence="1">
    <location>
        <begin position="1311"/>
        <end position="1369"/>
    </location>
</feature>
<protein>
    <submittedName>
        <fullName evidence="5">Kinectin isoform X3</fullName>
    </submittedName>
</protein>